<reference evidence="2" key="2">
    <citation type="submission" date="2017-01" db="EMBL/GenBank/DDBJ databases">
        <title>Genome sequencing and annotation of Geobacillus sp. 1017, a Hydrocarbon-Oxidizing Thermophilic Bacterium Isolated from a Heavy Oil Reservoir (China).</title>
        <authorList>
            <person name="Kadnikov V.V."/>
            <person name="Mardanov A.V."/>
            <person name="Poltaraus A.B."/>
            <person name="Sokolova D.S."/>
            <person name="Semenova E.M."/>
            <person name="Ravin N.V."/>
            <person name="Tourova T.P."/>
            <person name="Nazina T.N."/>
        </authorList>
    </citation>
    <scope>NUCLEOTIDE SEQUENCE [LARGE SCALE GENOMIC DNA]</scope>
    <source>
        <strain evidence="2">1017</strain>
    </source>
</reference>
<reference evidence="1 2" key="1">
    <citation type="submission" date="2016-11" db="EMBL/GenBank/DDBJ databases">
        <authorList>
            <person name="Kadnikov V."/>
            <person name="Nazina T."/>
        </authorList>
    </citation>
    <scope>NUCLEOTIDE SEQUENCE [LARGE SCALE GENOMIC DNA]</scope>
    <source>
        <strain evidence="1 2">1017</strain>
    </source>
</reference>
<dbReference type="AlphaFoldDB" id="A0A1Q5T3F0"/>
<proteinExistence type="predicted"/>
<gene>
    <name evidence="1" type="ORF">BRO54_1468</name>
</gene>
<comment type="caution">
    <text evidence="1">The sequence shown here is derived from an EMBL/GenBank/DDBJ whole genome shotgun (WGS) entry which is preliminary data.</text>
</comment>
<evidence type="ECO:0000313" key="2">
    <source>
        <dbReference type="Proteomes" id="UP000186030"/>
    </source>
</evidence>
<accession>A0A1Q5T3F0</accession>
<organism evidence="1 2">
    <name type="scientific">Geobacillus proteiniphilus</name>
    <dbReference type="NCBI Taxonomy" id="860353"/>
    <lineage>
        <taxon>Bacteria</taxon>
        <taxon>Bacillati</taxon>
        <taxon>Bacillota</taxon>
        <taxon>Bacilli</taxon>
        <taxon>Bacillales</taxon>
        <taxon>Anoxybacillaceae</taxon>
        <taxon>Geobacillus</taxon>
    </lineage>
</organism>
<dbReference type="Proteomes" id="UP000186030">
    <property type="component" value="Unassembled WGS sequence"/>
</dbReference>
<dbReference type="EMBL" id="MQMG01000014">
    <property type="protein sequence ID" value="OKO94753.1"/>
    <property type="molecule type" value="Genomic_DNA"/>
</dbReference>
<sequence>MMPFFKIGDILLLRGFPHEINDLTKKGIFSLDKHTYE</sequence>
<evidence type="ECO:0000313" key="1">
    <source>
        <dbReference type="EMBL" id="OKO94753.1"/>
    </source>
</evidence>
<protein>
    <submittedName>
        <fullName evidence="1">Uncharacterized protein</fullName>
    </submittedName>
</protein>
<name>A0A1Q5T3F0_9BACL</name>